<dbReference type="PROSITE" id="PS01186">
    <property type="entry name" value="EGF_2"/>
    <property type="match status" value="1"/>
</dbReference>
<dbReference type="EMBL" id="UYRU01062771">
    <property type="protein sequence ID" value="VDN15514.1"/>
    <property type="molecule type" value="Genomic_DNA"/>
</dbReference>
<proteinExistence type="predicted"/>
<dbReference type="Proteomes" id="UP000281553">
    <property type="component" value="Unassembled WGS sequence"/>
</dbReference>
<dbReference type="Gene3D" id="2.10.25.10">
    <property type="entry name" value="Laminin"/>
    <property type="match status" value="1"/>
</dbReference>
<dbReference type="InterPro" id="IPR000742">
    <property type="entry name" value="EGF"/>
</dbReference>
<gene>
    <name evidence="2" type="ORF">DILT_LOCUS11345</name>
</gene>
<reference evidence="2 3" key="1">
    <citation type="submission" date="2018-11" db="EMBL/GenBank/DDBJ databases">
        <authorList>
            <consortium name="Pathogen Informatics"/>
        </authorList>
    </citation>
    <scope>NUCLEOTIDE SEQUENCE [LARGE SCALE GENOMIC DNA]</scope>
</reference>
<organism evidence="2 3">
    <name type="scientific">Dibothriocephalus latus</name>
    <name type="common">Fish tapeworm</name>
    <name type="synonym">Diphyllobothrium latum</name>
    <dbReference type="NCBI Taxonomy" id="60516"/>
    <lineage>
        <taxon>Eukaryota</taxon>
        <taxon>Metazoa</taxon>
        <taxon>Spiralia</taxon>
        <taxon>Lophotrochozoa</taxon>
        <taxon>Platyhelminthes</taxon>
        <taxon>Cestoda</taxon>
        <taxon>Eucestoda</taxon>
        <taxon>Diphyllobothriidea</taxon>
        <taxon>Diphyllobothriidae</taxon>
        <taxon>Dibothriocephalus</taxon>
    </lineage>
</organism>
<protein>
    <recommendedName>
        <fullName evidence="1">EGF-like domain-containing protein</fullName>
    </recommendedName>
</protein>
<evidence type="ECO:0000313" key="3">
    <source>
        <dbReference type="Proteomes" id="UP000281553"/>
    </source>
</evidence>
<name>A0A3P7LF69_DIBLA</name>
<keyword evidence="3" id="KW-1185">Reference proteome</keyword>
<evidence type="ECO:0000259" key="1">
    <source>
        <dbReference type="PROSITE" id="PS01186"/>
    </source>
</evidence>
<dbReference type="AlphaFoldDB" id="A0A3P7LF69"/>
<accession>A0A3P7LF69</accession>
<feature type="domain" description="EGF-like" evidence="1">
    <location>
        <begin position="175"/>
        <end position="186"/>
    </location>
</feature>
<dbReference type="OrthoDB" id="6252511at2759"/>
<evidence type="ECO:0000313" key="2">
    <source>
        <dbReference type="EMBL" id="VDN15514.1"/>
    </source>
</evidence>
<sequence length="223" mass="25267">MLLDVVPFPINYIMTGDFLLSTSAMFWYYYCKIAWPAAVKWNPSRIRMYAHPSCPKPCANITHPCTRKSHVVRLGPSILMDPEVREETIFNESFKICQMTESGVYAHNYRCVCQRGYEWSTVMNECLLIDGCRDPKTGQHMCSRNGTQRCISMSANLAREDLDLPTAALSLPYACICYPGYMGYRCESRRDACIEPAAARCAPVSTVAAEDHATLIMKFAWTI</sequence>